<dbReference type="PANTHER" id="PTHR42850">
    <property type="entry name" value="METALLOPHOSPHOESTERASE"/>
    <property type="match status" value="1"/>
</dbReference>
<dbReference type="InterPro" id="IPR004843">
    <property type="entry name" value="Calcineurin-like_PHP"/>
</dbReference>
<dbReference type="SUPFAM" id="SSF56300">
    <property type="entry name" value="Metallo-dependent phosphatases"/>
    <property type="match status" value="1"/>
</dbReference>
<dbReference type="Proteomes" id="UP000436016">
    <property type="component" value="Unassembled WGS sequence"/>
</dbReference>
<dbReference type="GO" id="GO:0008803">
    <property type="term" value="F:bis(5'-nucleosyl)-tetraphosphatase (symmetrical) activity"/>
    <property type="evidence" value="ECO:0007669"/>
    <property type="project" value="TreeGrafter"/>
</dbReference>
<comment type="caution">
    <text evidence="2">The sequence shown here is derived from an EMBL/GenBank/DDBJ whole genome shotgun (WGS) entry which is preliminary data.</text>
</comment>
<dbReference type="AlphaFoldDB" id="A0A6B0U282"/>
<dbReference type="InterPro" id="IPR050126">
    <property type="entry name" value="Ap4A_hydrolase"/>
</dbReference>
<accession>A0A6B0U282</accession>
<dbReference type="GO" id="GO:0016791">
    <property type="term" value="F:phosphatase activity"/>
    <property type="evidence" value="ECO:0007669"/>
    <property type="project" value="TreeGrafter"/>
</dbReference>
<dbReference type="GO" id="GO:0005737">
    <property type="term" value="C:cytoplasm"/>
    <property type="evidence" value="ECO:0007669"/>
    <property type="project" value="TreeGrafter"/>
</dbReference>
<dbReference type="GO" id="GO:0110154">
    <property type="term" value="P:RNA decapping"/>
    <property type="evidence" value="ECO:0007669"/>
    <property type="project" value="TreeGrafter"/>
</dbReference>
<proteinExistence type="predicted"/>
<dbReference type="PANTHER" id="PTHR42850:SF4">
    <property type="entry name" value="ZINC-DEPENDENT ENDOPOLYPHOSPHATASE"/>
    <property type="match status" value="1"/>
</dbReference>
<reference evidence="2 3" key="1">
    <citation type="submission" date="2019-12" db="EMBL/GenBank/DDBJ databases">
        <title>Strain KN286 was isolated from seawater, which was collected from Caroline Seamount in the tropical western Pacific.</title>
        <authorList>
            <person name="Wang Q."/>
        </authorList>
    </citation>
    <scope>NUCLEOTIDE SEQUENCE [LARGE SCALE GENOMIC DNA]</scope>
    <source>
        <strain evidence="2 3">KN286</strain>
    </source>
</reference>
<dbReference type="Pfam" id="PF00149">
    <property type="entry name" value="Metallophos"/>
    <property type="match status" value="1"/>
</dbReference>
<protein>
    <submittedName>
        <fullName evidence="2">Serine/threonine protein phosphatase</fullName>
    </submittedName>
</protein>
<feature type="domain" description="Calcineurin-like phosphoesterase" evidence="1">
    <location>
        <begin position="27"/>
        <end position="119"/>
    </location>
</feature>
<evidence type="ECO:0000259" key="1">
    <source>
        <dbReference type="Pfam" id="PF00149"/>
    </source>
</evidence>
<dbReference type="CDD" id="cd00144">
    <property type="entry name" value="MPP_PPP_family"/>
    <property type="match status" value="1"/>
</dbReference>
<sequence length="254" mass="27026">MLSWFRKRPAPAHATFDPPAPAHPHYAIGDVHGCATLLDDLLGQIAEVQASRGGGPHTVVAMGDYVDRGEDSRAVLDRLMAEQAADTADRRTVCLMGNHEAMLLDFLEDPDDGALWLRNGGLQTLASFGVALPPASPEGMAAASDALREAVGPARLAFLRALDLTYRSGNLVFSHAGLDPDLPADEQSERACLWGTSRSLSQPRGDGIWVVHGHYAMDEPHARDGRIATDTGAVHSGRLTCAQITDGTVGFLST</sequence>
<organism evidence="2 3">
    <name type="scientific">Oceanomicrobium pacificus</name>
    <dbReference type="NCBI Taxonomy" id="2692916"/>
    <lineage>
        <taxon>Bacteria</taxon>
        <taxon>Pseudomonadati</taxon>
        <taxon>Pseudomonadota</taxon>
        <taxon>Alphaproteobacteria</taxon>
        <taxon>Rhodobacterales</taxon>
        <taxon>Paracoccaceae</taxon>
        <taxon>Oceanomicrobium</taxon>
    </lineage>
</organism>
<keyword evidence="3" id="KW-1185">Reference proteome</keyword>
<evidence type="ECO:0000313" key="2">
    <source>
        <dbReference type="EMBL" id="MXU65141.1"/>
    </source>
</evidence>
<gene>
    <name evidence="2" type="ORF">GSH16_06755</name>
</gene>
<dbReference type="RefSeq" id="WP_160853356.1">
    <property type="nucleotide sequence ID" value="NZ_WUWG01000003.1"/>
</dbReference>
<dbReference type="EMBL" id="WUWG01000003">
    <property type="protein sequence ID" value="MXU65141.1"/>
    <property type="molecule type" value="Genomic_DNA"/>
</dbReference>
<dbReference type="Gene3D" id="3.60.21.10">
    <property type="match status" value="1"/>
</dbReference>
<name>A0A6B0U282_9RHOB</name>
<evidence type="ECO:0000313" key="3">
    <source>
        <dbReference type="Proteomes" id="UP000436016"/>
    </source>
</evidence>
<dbReference type="InterPro" id="IPR029052">
    <property type="entry name" value="Metallo-depent_PP-like"/>
</dbReference>